<dbReference type="Proteomes" id="UP000285146">
    <property type="component" value="Unassembled WGS sequence"/>
</dbReference>
<dbReference type="OrthoDB" id="18170at2759"/>
<dbReference type="PANTHER" id="PTHR11048">
    <property type="entry name" value="PRENYLTRANSFERASES"/>
    <property type="match status" value="1"/>
</dbReference>
<evidence type="ECO:0000256" key="5">
    <source>
        <dbReference type="ARBA" id="ARBA00022679"/>
    </source>
</evidence>
<comment type="pathway">
    <text evidence="3">Secondary metabolite biosynthesis; terpenoid biosynthesis.</text>
</comment>
<evidence type="ECO:0000256" key="2">
    <source>
        <dbReference type="ARBA" id="ARBA00004141"/>
    </source>
</evidence>
<dbReference type="InParanoid" id="A0A423X077"/>
<dbReference type="GO" id="GO:0016114">
    <property type="term" value="P:terpenoid biosynthetic process"/>
    <property type="evidence" value="ECO:0007669"/>
    <property type="project" value="UniProtKB-UniPathway"/>
</dbReference>
<dbReference type="AlphaFoldDB" id="A0A423X077"/>
<feature type="transmembrane region" description="Helical" evidence="10">
    <location>
        <begin position="140"/>
        <end position="159"/>
    </location>
</feature>
<feature type="region of interest" description="Disordered" evidence="9">
    <location>
        <begin position="1"/>
        <end position="30"/>
    </location>
</feature>
<reference evidence="11 12" key="1">
    <citation type="submission" date="2015-09" db="EMBL/GenBank/DDBJ databases">
        <title>Host preference determinants of Valsa canker pathogens revealed by comparative genomics.</title>
        <authorList>
            <person name="Yin Z."/>
            <person name="Huang L."/>
        </authorList>
    </citation>
    <scope>NUCLEOTIDE SEQUENCE [LARGE SCALE GENOMIC DNA]</scope>
    <source>
        <strain evidence="11 12">SXYLt</strain>
    </source>
</reference>
<gene>
    <name evidence="11" type="ORF">VPNG_05897</name>
</gene>
<dbReference type="Gene3D" id="1.10.357.140">
    <property type="entry name" value="UbiA prenyltransferase"/>
    <property type="match status" value="1"/>
</dbReference>
<name>A0A423X077_9PEZI</name>
<dbReference type="InterPro" id="IPR044878">
    <property type="entry name" value="UbiA_sf"/>
</dbReference>
<feature type="transmembrane region" description="Helical" evidence="10">
    <location>
        <begin position="306"/>
        <end position="323"/>
    </location>
</feature>
<dbReference type="EMBL" id="LKEB01000031">
    <property type="protein sequence ID" value="ROW09242.1"/>
    <property type="molecule type" value="Genomic_DNA"/>
</dbReference>
<evidence type="ECO:0000256" key="9">
    <source>
        <dbReference type="SAM" id="MobiDB-lite"/>
    </source>
</evidence>
<feature type="transmembrane region" description="Helical" evidence="10">
    <location>
        <begin position="230"/>
        <end position="249"/>
    </location>
</feature>
<keyword evidence="8 10" id="KW-0472">Membrane</keyword>
<proteinExistence type="inferred from homology"/>
<dbReference type="InterPro" id="IPR000537">
    <property type="entry name" value="UbiA_prenyltransferase"/>
</dbReference>
<comment type="cofactor">
    <cofactor evidence="1">
        <name>Mg(2+)</name>
        <dbReference type="ChEBI" id="CHEBI:18420"/>
    </cofactor>
</comment>
<evidence type="ECO:0000313" key="12">
    <source>
        <dbReference type="Proteomes" id="UP000285146"/>
    </source>
</evidence>
<dbReference type="PROSITE" id="PS00943">
    <property type="entry name" value="UBIA"/>
    <property type="match status" value="1"/>
</dbReference>
<feature type="transmembrane region" description="Helical" evidence="10">
    <location>
        <begin position="280"/>
        <end position="299"/>
    </location>
</feature>
<dbReference type="GO" id="GO:0005743">
    <property type="term" value="C:mitochondrial inner membrane"/>
    <property type="evidence" value="ECO:0007669"/>
    <property type="project" value="TreeGrafter"/>
</dbReference>
<protein>
    <submittedName>
        <fullName evidence="11">Uncharacterized protein</fullName>
    </submittedName>
</protein>
<comment type="similarity">
    <text evidence="4">Belongs to the UbiA prenyltransferase family.</text>
</comment>
<evidence type="ECO:0000256" key="8">
    <source>
        <dbReference type="ARBA" id="ARBA00023136"/>
    </source>
</evidence>
<evidence type="ECO:0000256" key="10">
    <source>
        <dbReference type="SAM" id="Phobius"/>
    </source>
</evidence>
<keyword evidence="6 10" id="KW-0812">Transmembrane</keyword>
<evidence type="ECO:0000256" key="4">
    <source>
        <dbReference type="ARBA" id="ARBA00005985"/>
    </source>
</evidence>
<evidence type="ECO:0000313" key="11">
    <source>
        <dbReference type="EMBL" id="ROW09242.1"/>
    </source>
</evidence>
<dbReference type="STRING" id="1230097.A0A423X077"/>
<organism evidence="11 12">
    <name type="scientific">Cytospora leucostoma</name>
    <dbReference type="NCBI Taxonomy" id="1230097"/>
    <lineage>
        <taxon>Eukaryota</taxon>
        <taxon>Fungi</taxon>
        <taxon>Dikarya</taxon>
        <taxon>Ascomycota</taxon>
        <taxon>Pezizomycotina</taxon>
        <taxon>Sordariomycetes</taxon>
        <taxon>Sordariomycetidae</taxon>
        <taxon>Diaporthales</taxon>
        <taxon>Cytosporaceae</taxon>
        <taxon>Cytospora</taxon>
    </lineage>
</organism>
<feature type="transmembrane region" description="Helical" evidence="10">
    <location>
        <begin position="335"/>
        <end position="358"/>
    </location>
</feature>
<accession>A0A423X077</accession>
<dbReference type="FunFam" id="1.20.120.1780:FF:000001">
    <property type="entry name" value="4-hydroxybenzoate octaprenyltransferase"/>
    <property type="match status" value="1"/>
</dbReference>
<comment type="caution">
    <text evidence="11">The sequence shown here is derived from an EMBL/GenBank/DDBJ whole genome shotgun (WGS) entry which is preliminary data.</text>
</comment>
<evidence type="ECO:0000256" key="3">
    <source>
        <dbReference type="ARBA" id="ARBA00004721"/>
    </source>
</evidence>
<feature type="transmembrane region" description="Helical" evidence="10">
    <location>
        <begin position="194"/>
        <end position="218"/>
    </location>
</feature>
<dbReference type="Gene3D" id="1.20.120.1780">
    <property type="entry name" value="UbiA prenyltransferase"/>
    <property type="match status" value="1"/>
</dbReference>
<dbReference type="Pfam" id="PF01040">
    <property type="entry name" value="UbiA"/>
    <property type="match status" value="1"/>
</dbReference>
<dbReference type="GO" id="GO:0008412">
    <property type="term" value="F:4-hydroxybenzoate polyprenyltransferase activity"/>
    <property type="evidence" value="ECO:0007669"/>
    <property type="project" value="TreeGrafter"/>
</dbReference>
<keyword evidence="5" id="KW-0808">Transferase</keyword>
<evidence type="ECO:0000256" key="6">
    <source>
        <dbReference type="ARBA" id="ARBA00022692"/>
    </source>
</evidence>
<feature type="compositionally biased region" description="Low complexity" evidence="9">
    <location>
        <begin position="8"/>
        <end position="20"/>
    </location>
</feature>
<dbReference type="GO" id="GO:0006744">
    <property type="term" value="P:ubiquinone biosynthetic process"/>
    <property type="evidence" value="ECO:0007669"/>
    <property type="project" value="TreeGrafter"/>
</dbReference>
<feature type="transmembrane region" description="Helical" evidence="10">
    <location>
        <begin position="89"/>
        <end position="111"/>
    </location>
</feature>
<keyword evidence="12" id="KW-1185">Reference proteome</keyword>
<dbReference type="InterPro" id="IPR030470">
    <property type="entry name" value="UbiA_prenylTrfase_CS"/>
</dbReference>
<dbReference type="InterPro" id="IPR039653">
    <property type="entry name" value="Prenyltransferase"/>
</dbReference>
<dbReference type="PANTHER" id="PTHR11048:SF28">
    <property type="entry name" value="4-HYDROXYBENZOATE POLYPRENYLTRANSFERASE, MITOCHONDRIAL"/>
    <property type="match status" value="1"/>
</dbReference>
<feature type="transmembrane region" description="Helical" evidence="10">
    <location>
        <begin position="59"/>
        <end position="77"/>
    </location>
</feature>
<sequence length="364" mass="39282">MAHSTALPKARSSPSARKSSNVADSPSEPLAAQYGGNSSAGWLGRLPGPWLPYVQLARLSPPAGLCLVFFPHLFGLLHAGLLQQRPPILLFRTSIVLLIGNFFLSNAIHIWNDLIDAPLDAQVERTRNRPIPRGAVSPRAALLFTGTQALGAALFLPLCAGYDTPLKAALCSVPAILAWTYYPWAKRHTHVPQLVLGFCLAWGVFMGELAAGHSSFSFGSAAAEKRGRWLGVDGSALCLFAACVLWTMIYDTIYAQQDLEDDIKVGIKSLAVYSRGRTKLILTILLLHLIMLLSVCGWLSSMGPAFYLVTNGGAAMSLIFMIAKVDLESSSSCWVWFSRGFWLTGGAITAGLSTELVLQHSKLA</sequence>
<keyword evidence="7 10" id="KW-1133">Transmembrane helix</keyword>
<comment type="subcellular location">
    <subcellularLocation>
        <location evidence="2">Membrane</location>
        <topology evidence="2">Multi-pass membrane protein</topology>
    </subcellularLocation>
</comment>
<dbReference type="CDD" id="cd13959">
    <property type="entry name" value="PT_UbiA_COQ2"/>
    <property type="match status" value="1"/>
</dbReference>
<dbReference type="UniPathway" id="UPA00213"/>
<evidence type="ECO:0000256" key="7">
    <source>
        <dbReference type="ARBA" id="ARBA00022989"/>
    </source>
</evidence>
<evidence type="ECO:0000256" key="1">
    <source>
        <dbReference type="ARBA" id="ARBA00001946"/>
    </source>
</evidence>